<name>A0AAD7U7I5_9STRA</name>
<feature type="transmembrane region" description="Helical" evidence="7">
    <location>
        <begin position="291"/>
        <end position="316"/>
    </location>
</feature>
<organism evidence="8 9">
    <name type="scientific">Chrysophaeum taylorii</name>
    <dbReference type="NCBI Taxonomy" id="2483200"/>
    <lineage>
        <taxon>Eukaryota</taxon>
        <taxon>Sar</taxon>
        <taxon>Stramenopiles</taxon>
        <taxon>Ochrophyta</taxon>
        <taxon>Pelagophyceae</taxon>
        <taxon>Pelagomonadales</taxon>
        <taxon>Pelagomonadaceae</taxon>
        <taxon>Chrysophaeum</taxon>
    </lineage>
</organism>
<dbReference type="PANTHER" id="PTHR11101:SF80">
    <property type="entry name" value="PHOSPHATE TRANSPORTER"/>
    <property type="match status" value="1"/>
</dbReference>
<dbReference type="Proteomes" id="UP001230188">
    <property type="component" value="Unassembled WGS sequence"/>
</dbReference>
<keyword evidence="2 7" id="KW-0813">Transport</keyword>
<dbReference type="InterPro" id="IPR001204">
    <property type="entry name" value="Phos_transporter"/>
</dbReference>
<feature type="transmembrane region" description="Helical" evidence="7">
    <location>
        <begin position="115"/>
        <end position="134"/>
    </location>
</feature>
<protein>
    <recommendedName>
        <fullName evidence="7">Phosphate transporter</fullName>
    </recommendedName>
</protein>
<keyword evidence="4 7" id="KW-0812">Transmembrane</keyword>
<reference evidence="8" key="1">
    <citation type="submission" date="2023-01" db="EMBL/GenBank/DDBJ databases">
        <title>Metagenome sequencing of chrysophaentin producing Chrysophaeum taylorii.</title>
        <authorList>
            <person name="Davison J."/>
            <person name="Bewley C."/>
        </authorList>
    </citation>
    <scope>NUCLEOTIDE SEQUENCE</scope>
    <source>
        <strain evidence="8">NIES-1699</strain>
    </source>
</reference>
<feature type="transmembrane region" description="Helical" evidence="7">
    <location>
        <begin position="539"/>
        <end position="560"/>
    </location>
</feature>
<evidence type="ECO:0000256" key="1">
    <source>
        <dbReference type="ARBA" id="ARBA00004141"/>
    </source>
</evidence>
<dbReference type="GO" id="GO:0016020">
    <property type="term" value="C:membrane"/>
    <property type="evidence" value="ECO:0007669"/>
    <property type="project" value="UniProtKB-SubCell"/>
</dbReference>
<keyword evidence="9" id="KW-1185">Reference proteome</keyword>
<comment type="subcellular location">
    <subcellularLocation>
        <location evidence="1 7">Membrane</location>
        <topology evidence="1 7">Multi-pass membrane protein</topology>
    </subcellularLocation>
</comment>
<evidence type="ECO:0000313" key="9">
    <source>
        <dbReference type="Proteomes" id="UP001230188"/>
    </source>
</evidence>
<comment type="caution">
    <text evidence="8">The sequence shown here is derived from an EMBL/GenBank/DDBJ whole genome shotgun (WGS) entry which is preliminary data.</text>
</comment>
<keyword evidence="5 7" id="KW-1133">Transmembrane helix</keyword>
<feature type="transmembrane region" description="Helical" evidence="7">
    <location>
        <begin position="74"/>
        <end position="94"/>
    </location>
</feature>
<feature type="transmembrane region" description="Helical" evidence="7">
    <location>
        <begin position="161"/>
        <end position="181"/>
    </location>
</feature>
<evidence type="ECO:0000256" key="4">
    <source>
        <dbReference type="ARBA" id="ARBA00022692"/>
    </source>
</evidence>
<feature type="transmembrane region" description="Helical" evidence="7">
    <location>
        <begin position="193"/>
        <end position="215"/>
    </location>
</feature>
<dbReference type="Pfam" id="PF01384">
    <property type="entry name" value="PHO4"/>
    <property type="match status" value="1"/>
</dbReference>
<dbReference type="GO" id="GO:0005315">
    <property type="term" value="F:phosphate transmembrane transporter activity"/>
    <property type="evidence" value="ECO:0007669"/>
    <property type="project" value="InterPro"/>
</dbReference>
<dbReference type="EMBL" id="JAQMWT010000548">
    <property type="protein sequence ID" value="KAJ8599720.1"/>
    <property type="molecule type" value="Genomic_DNA"/>
</dbReference>
<feature type="transmembrane region" description="Helical" evidence="7">
    <location>
        <begin position="259"/>
        <end position="279"/>
    </location>
</feature>
<evidence type="ECO:0000256" key="3">
    <source>
        <dbReference type="ARBA" id="ARBA00022592"/>
    </source>
</evidence>
<keyword evidence="3 7" id="KW-0592">Phosphate transport</keyword>
<evidence type="ECO:0000256" key="5">
    <source>
        <dbReference type="ARBA" id="ARBA00022989"/>
    </source>
</evidence>
<evidence type="ECO:0000256" key="2">
    <source>
        <dbReference type="ARBA" id="ARBA00022448"/>
    </source>
</evidence>
<comment type="function">
    <text evidence="7">Sodium-phosphate symporter.</text>
</comment>
<feature type="transmembrane region" description="Helical" evidence="7">
    <location>
        <begin position="221"/>
        <end position="247"/>
    </location>
</feature>
<evidence type="ECO:0000313" key="8">
    <source>
        <dbReference type="EMBL" id="KAJ8599720.1"/>
    </source>
</evidence>
<feature type="transmembrane region" description="Helical" evidence="7">
    <location>
        <begin position="449"/>
        <end position="468"/>
    </location>
</feature>
<gene>
    <name evidence="8" type="ORF">CTAYLR_004758</name>
</gene>
<dbReference type="GO" id="GO:0035435">
    <property type="term" value="P:phosphate ion transmembrane transport"/>
    <property type="evidence" value="ECO:0007669"/>
    <property type="project" value="TreeGrafter"/>
</dbReference>
<accession>A0AAD7U7I5</accession>
<keyword evidence="6 7" id="KW-0472">Membrane</keyword>
<evidence type="ECO:0000256" key="7">
    <source>
        <dbReference type="RuleBase" id="RU363058"/>
    </source>
</evidence>
<comment type="similarity">
    <text evidence="7">Belongs to the inorganic phosphate transporter (PiT) (TC 2.A.20) family.</text>
</comment>
<sequence>MLVLALFAVVEAQQPSFLPTELGDRSQPIEVQECHSGTWSCQAWENLAFEDDDDDDSARFCADYNNAYKKPRKMVGMVVFAAIVMCLMAFNIGANDVANAWATSVGSGAIGLARGTLIAGVANLVGAVALGSGVSTKVATAVSDIKDDSCWKCGYCDSRMTVYMLGMTTALVGASIFMLLATFTKMPVSTSHAIVGGIVGVTMAGVGSSCVDWTYGGMLGIVLSWVISPALSGLIAAGTYLGTKIAIIDSPDPLARARAFMPFLYGAVAFAMTLIVAIKSNGIKHLHLAEWVPYVAAACSGALALFVGIAVSLFTLADVRGLRTRADERALQKRQSVMNPIPFPGRSEDPERLFEMRASATFHDAFKAATEQDDIGDHAANVDVIRGKKVTDSVKDAIYCFKYVLVFNATLESFAHGANDTANSTAAFTAVYSTFKENLSNCSQKPTSVAIMFVGGLFICAGVYSLGYKVIETVGKNLTIVDFHTAWCTEFASTTTVVVATVLEMPVSTTHCQIGAVTAIGAVSLGVDKVNWSELGKIVVSWILTLPFAGMLAAVLMLMFRPALCSSCPWND</sequence>
<dbReference type="AlphaFoldDB" id="A0AAD7U7I5"/>
<dbReference type="PANTHER" id="PTHR11101">
    <property type="entry name" value="PHOSPHATE TRANSPORTER"/>
    <property type="match status" value="1"/>
</dbReference>
<proteinExistence type="inferred from homology"/>
<evidence type="ECO:0000256" key="6">
    <source>
        <dbReference type="ARBA" id="ARBA00023136"/>
    </source>
</evidence>